<dbReference type="SUPFAM" id="SSF56176">
    <property type="entry name" value="FAD-binding/transporter-associated domain-like"/>
    <property type="match status" value="1"/>
</dbReference>
<keyword evidence="4" id="KW-0274">FAD</keyword>
<keyword evidence="5" id="KW-0560">Oxidoreductase</keyword>
<feature type="domain" description="FAD-binding PCMH-type" evidence="7">
    <location>
        <begin position="63"/>
        <end position="236"/>
    </location>
</feature>
<comment type="similarity">
    <text evidence="2">Belongs to the oxygen-dependent FAD-linked oxidoreductase family.</text>
</comment>
<dbReference type="Gene3D" id="3.40.462.20">
    <property type="match status" value="1"/>
</dbReference>
<dbReference type="GO" id="GO:0071949">
    <property type="term" value="F:FAD binding"/>
    <property type="evidence" value="ECO:0007669"/>
    <property type="project" value="InterPro"/>
</dbReference>
<comment type="caution">
    <text evidence="8">The sequence shown here is derived from an EMBL/GenBank/DDBJ whole genome shotgun (WGS) entry which is preliminary data.</text>
</comment>
<evidence type="ECO:0000256" key="6">
    <source>
        <dbReference type="SAM" id="SignalP"/>
    </source>
</evidence>
<dbReference type="InterPro" id="IPR016166">
    <property type="entry name" value="FAD-bd_PCMH"/>
</dbReference>
<dbReference type="GO" id="GO:0016491">
    <property type="term" value="F:oxidoreductase activity"/>
    <property type="evidence" value="ECO:0007669"/>
    <property type="project" value="UniProtKB-KW"/>
</dbReference>
<dbReference type="PROSITE" id="PS51387">
    <property type="entry name" value="FAD_PCMH"/>
    <property type="match status" value="1"/>
</dbReference>
<keyword evidence="3" id="KW-0285">Flavoprotein</keyword>
<proteinExistence type="inferred from homology"/>
<dbReference type="Proteomes" id="UP000094569">
    <property type="component" value="Unassembled WGS sequence"/>
</dbReference>
<dbReference type="InterPro" id="IPR016169">
    <property type="entry name" value="FAD-bd_PCMH_sub2"/>
</dbReference>
<feature type="signal peptide" evidence="6">
    <location>
        <begin position="1"/>
        <end position="22"/>
    </location>
</feature>
<dbReference type="InterPro" id="IPR012951">
    <property type="entry name" value="BBE"/>
</dbReference>
<keyword evidence="9" id="KW-1185">Reference proteome</keyword>
<dbReference type="InterPro" id="IPR050416">
    <property type="entry name" value="FAD-linked_Oxidoreductase"/>
</dbReference>
<dbReference type="PANTHER" id="PTHR42973:SF9">
    <property type="entry name" value="FAD-BINDING PCMH-TYPE DOMAIN-CONTAINING PROTEIN-RELATED"/>
    <property type="match status" value="1"/>
</dbReference>
<sequence length="493" mass="53714">MHSLTSWLLALGGALHLPVVSALPPSANLSSVLSSPQLGLSSATEFFNPSYSDWTNETQRWTTHEAPKYVVAVRPSTEVDVQKLVAFAANHSIPFLATGGAHGFTTSYGALHNGIMLDLSSFRTVSVDADANTMSIGAAVRFGDVFEPLYNAGKEITTGTSSCVGMLGATLGGGVGRYNGLHGMILDALISVRLITATGEVVTASTTENSDLFWGVRGAGFNYGIVIEATYRVTDLTSQLVTNADFNFPLNASTAIISFLKSLETEMPEKLSLIALVTYVAEYGGLTFTLNAAYPGPKHELIQLLNPLLHKITPLRQNITVIPWKDLTYTAFFAAEPSMAACVKGLYRNVYGGSVKSYDISSFDTFFHNMQGFYTTYPDAQSSVFFIEQFSKNKTMSIPDNSTAYPYRDVTAHLLWNFGYPTGLEDTVNEFAINARASLQNSSGFSSQQIYVNYGHGDESSEVLYGARKLPQLRSLKKLWDPENVFRFNNPLV</sequence>
<evidence type="ECO:0000256" key="4">
    <source>
        <dbReference type="ARBA" id="ARBA00022827"/>
    </source>
</evidence>
<accession>A0A1E3BK12</accession>
<dbReference type="InterPro" id="IPR036318">
    <property type="entry name" value="FAD-bd_PCMH-like_sf"/>
</dbReference>
<dbReference type="OrthoDB" id="415825at2759"/>
<dbReference type="VEuPathDB" id="FungiDB:SI65_02166"/>
<name>A0A1E3BK12_ASPCR</name>
<organism evidence="8 9">
    <name type="scientific">Aspergillus cristatus</name>
    <name type="common">Chinese Fuzhuan brick tea-fermentation fungus</name>
    <name type="synonym">Eurotium cristatum</name>
    <dbReference type="NCBI Taxonomy" id="573508"/>
    <lineage>
        <taxon>Eukaryota</taxon>
        <taxon>Fungi</taxon>
        <taxon>Dikarya</taxon>
        <taxon>Ascomycota</taxon>
        <taxon>Pezizomycotina</taxon>
        <taxon>Eurotiomycetes</taxon>
        <taxon>Eurotiomycetidae</taxon>
        <taxon>Eurotiales</taxon>
        <taxon>Aspergillaceae</taxon>
        <taxon>Aspergillus</taxon>
        <taxon>Aspergillus subgen. Aspergillus</taxon>
    </lineage>
</organism>
<dbReference type="InterPro" id="IPR006094">
    <property type="entry name" value="Oxid_FAD_bind_N"/>
</dbReference>
<keyword evidence="6" id="KW-0732">Signal</keyword>
<evidence type="ECO:0000256" key="1">
    <source>
        <dbReference type="ARBA" id="ARBA00001974"/>
    </source>
</evidence>
<dbReference type="Gene3D" id="3.30.465.10">
    <property type="match status" value="1"/>
</dbReference>
<evidence type="ECO:0000259" key="7">
    <source>
        <dbReference type="PROSITE" id="PS51387"/>
    </source>
</evidence>
<dbReference type="AlphaFoldDB" id="A0A1E3BK12"/>
<reference evidence="8 9" key="1">
    <citation type="journal article" date="2016" name="BMC Genomics">
        <title>Comparative genomic and transcriptomic analyses of the Fuzhuan brick tea-fermentation fungus Aspergillus cristatus.</title>
        <authorList>
            <person name="Ge Y."/>
            <person name="Wang Y."/>
            <person name="Liu Y."/>
            <person name="Tan Y."/>
            <person name="Ren X."/>
            <person name="Zhang X."/>
            <person name="Hyde K.D."/>
            <person name="Liu Y."/>
            <person name="Liu Z."/>
        </authorList>
    </citation>
    <scope>NUCLEOTIDE SEQUENCE [LARGE SCALE GENOMIC DNA]</scope>
    <source>
        <strain evidence="8 9">GZAAS20.1005</strain>
    </source>
</reference>
<evidence type="ECO:0000313" key="9">
    <source>
        <dbReference type="Proteomes" id="UP000094569"/>
    </source>
</evidence>
<dbReference type="STRING" id="573508.A0A1E3BK12"/>
<evidence type="ECO:0000256" key="2">
    <source>
        <dbReference type="ARBA" id="ARBA00005466"/>
    </source>
</evidence>
<comment type="cofactor">
    <cofactor evidence="1">
        <name>FAD</name>
        <dbReference type="ChEBI" id="CHEBI:57692"/>
    </cofactor>
</comment>
<dbReference type="Pfam" id="PF01565">
    <property type="entry name" value="FAD_binding_4"/>
    <property type="match status" value="1"/>
</dbReference>
<evidence type="ECO:0000256" key="5">
    <source>
        <dbReference type="ARBA" id="ARBA00023002"/>
    </source>
</evidence>
<protein>
    <recommendedName>
        <fullName evidence="7">FAD-binding PCMH-type domain-containing protein</fullName>
    </recommendedName>
</protein>
<feature type="chain" id="PRO_5009123742" description="FAD-binding PCMH-type domain-containing protein" evidence="6">
    <location>
        <begin position="23"/>
        <end position="493"/>
    </location>
</feature>
<dbReference type="Pfam" id="PF08031">
    <property type="entry name" value="BBE"/>
    <property type="match status" value="1"/>
</dbReference>
<dbReference type="PANTHER" id="PTHR42973">
    <property type="entry name" value="BINDING OXIDOREDUCTASE, PUTATIVE (AFU_ORTHOLOGUE AFUA_1G17690)-RELATED"/>
    <property type="match status" value="1"/>
</dbReference>
<evidence type="ECO:0000313" key="8">
    <source>
        <dbReference type="EMBL" id="ODM21323.1"/>
    </source>
</evidence>
<gene>
    <name evidence="8" type="ORF">SI65_02166</name>
</gene>
<evidence type="ECO:0000256" key="3">
    <source>
        <dbReference type="ARBA" id="ARBA00022630"/>
    </source>
</evidence>
<dbReference type="EMBL" id="JXNT01000002">
    <property type="protein sequence ID" value="ODM21323.1"/>
    <property type="molecule type" value="Genomic_DNA"/>
</dbReference>